<sequence length="171" mass="18696">MDRYVHHELRSVITVLAVSAVCIPATVGAHGAPVSAMGLPLFLTGLIGFATLFTLAQATRIKWLSEVLDFEAAVPLEEPPPETSLLRRPVNPWLFVTMTAGTLGVAFAWEPAASLFPLWLALAWLGQAGLAADWERRHGKVLWRGHDPDKPWRLSFSPRPLTRTATGALPE</sequence>
<name>A0A7X1MA69_9ACTN</name>
<accession>A0A7X1MA69</accession>
<reference evidence="2 3" key="1">
    <citation type="submission" date="2020-08" db="EMBL/GenBank/DDBJ databases">
        <title>Streptomyces sp. PSKA01 genome sequencing and assembly.</title>
        <authorList>
            <person name="Mandal S."/>
            <person name="Maiti P.K."/>
            <person name="Das P."/>
        </authorList>
    </citation>
    <scope>NUCLEOTIDE SEQUENCE [LARGE SCALE GENOMIC DNA]</scope>
    <source>
        <strain evidence="2 3">PSKA01</strain>
    </source>
</reference>
<proteinExistence type="predicted"/>
<protein>
    <submittedName>
        <fullName evidence="2">Uncharacterized protein</fullName>
    </submittedName>
</protein>
<keyword evidence="1" id="KW-0812">Transmembrane</keyword>
<evidence type="ECO:0000313" key="3">
    <source>
        <dbReference type="Proteomes" id="UP000584670"/>
    </source>
</evidence>
<feature type="transmembrane region" description="Helical" evidence="1">
    <location>
        <begin position="12"/>
        <end position="31"/>
    </location>
</feature>
<evidence type="ECO:0000256" key="1">
    <source>
        <dbReference type="SAM" id="Phobius"/>
    </source>
</evidence>
<dbReference type="AlphaFoldDB" id="A0A7X1MA69"/>
<dbReference type="EMBL" id="JACMSF010000005">
    <property type="protein sequence ID" value="MBC2901300.1"/>
    <property type="molecule type" value="Genomic_DNA"/>
</dbReference>
<organism evidence="2 3">
    <name type="scientific">Streptomyces cupreus</name>
    <dbReference type="NCBI Taxonomy" id="2759956"/>
    <lineage>
        <taxon>Bacteria</taxon>
        <taxon>Bacillati</taxon>
        <taxon>Actinomycetota</taxon>
        <taxon>Actinomycetes</taxon>
        <taxon>Kitasatosporales</taxon>
        <taxon>Streptomycetaceae</taxon>
        <taxon>Streptomyces</taxon>
    </lineage>
</organism>
<evidence type="ECO:0000313" key="2">
    <source>
        <dbReference type="EMBL" id="MBC2901300.1"/>
    </source>
</evidence>
<dbReference type="Proteomes" id="UP000584670">
    <property type="component" value="Unassembled WGS sequence"/>
</dbReference>
<feature type="transmembrane region" description="Helical" evidence="1">
    <location>
        <begin position="37"/>
        <end position="56"/>
    </location>
</feature>
<keyword evidence="1" id="KW-0472">Membrane</keyword>
<keyword evidence="3" id="KW-1185">Reference proteome</keyword>
<comment type="caution">
    <text evidence="2">The sequence shown here is derived from an EMBL/GenBank/DDBJ whole genome shotgun (WGS) entry which is preliminary data.</text>
</comment>
<dbReference type="RefSeq" id="WP_186281165.1">
    <property type="nucleotide sequence ID" value="NZ_JACMSF010000005.1"/>
</dbReference>
<gene>
    <name evidence="2" type="ORF">H4N64_06720</name>
</gene>
<keyword evidence="1" id="KW-1133">Transmembrane helix</keyword>